<dbReference type="InterPro" id="IPR029052">
    <property type="entry name" value="Metallo-depent_PP-like"/>
</dbReference>
<accession>A0A2M7W380</accession>
<evidence type="ECO:0000313" key="3">
    <source>
        <dbReference type="EMBL" id="PJA14743.1"/>
    </source>
</evidence>
<dbReference type="InterPro" id="IPR024654">
    <property type="entry name" value="Calcineurin-like_PHP_lpxH"/>
</dbReference>
<sequence length="333" mass="38187">MTKILAFSDVHLNLGCVRKLRAQEKNSFDAVVIAGDMGSEAVPDLLSIVSTFDCPVYYVYGNWDNQLGYEERFGDQFHLLHLQVETVGELFITGFSGCPTHWGNNPISLQLNEALQKKYSALLTGVKNAFDLALAESEPISQQHQAIDKRKTGNDFYIPAPFPSDPKSERKKKAIWKNYESLKASPEYKTYLNDALLVHKEIEQWHRQCLYGVLKNSKIDVARLMLITHERMHRIHEEEVKGLGFHLFGHRHGFKRTLFKGTNYVNVSALDNVCFVVLSGNYYNVNAGTYCVIDFRPDDQSSVQCKRLYIPEGLELIDWRMSDIWLPSEEQFL</sequence>
<dbReference type="Gene3D" id="3.60.21.10">
    <property type="match status" value="1"/>
</dbReference>
<gene>
    <name evidence="3" type="ORF">COX64_01665</name>
</gene>
<reference evidence="4" key="1">
    <citation type="submission" date="2017-09" db="EMBL/GenBank/DDBJ databases">
        <title>Depth-based differentiation of microbial function through sediment-hosted aquifers and enrichment of novel symbionts in the deep terrestrial subsurface.</title>
        <authorList>
            <person name="Probst A.J."/>
            <person name="Ladd B."/>
            <person name="Jarett J.K."/>
            <person name="Geller-Mcgrath D.E."/>
            <person name="Sieber C.M.K."/>
            <person name="Emerson J.B."/>
            <person name="Anantharaman K."/>
            <person name="Thomas B.C."/>
            <person name="Malmstrom R."/>
            <person name="Stieglmeier M."/>
            <person name="Klingl A."/>
            <person name="Woyke T."/>
            <person name="Ryan C.M."/>
            <person name="Banfield J.F."/>
        </authorList>
    </citation>
    <scope>NUCLEOTIDE SEQUENCE [LARGE SCALE GENOMIC DNA]</scope>
</reference>
<evidence type="ECO:0000313" key="4">
    <source>
        <dbReference type="Proteomes" id="UP000228952"/>
    </source>
</evidence>
<dbReference type="SUPFAM" id="SSF56300">
    <property type="entry name" value="Metallo-dependent phosphatases"/>
    <property type="match status" value="1"/>
</dbReference>
<protein>
    <recommendedName>
        <fullName evidence="2">Calcineurin-like phosphoesterase domain-containing protein</fullName>
    </recommendedName>
</protein>
<name>A0A2M7W380_9BACT</name>
<dbReference type="Pfam" id="PF12850">
    <property type="entry name" value="Metallophos_2"/>
    <property type="match status" value="1"/>
</dbReference>
<dbReference type="AlphaFoldDB" id="A0A2M7W380"/>
<evidence type="ECO:0000256" key="1">
    <source>
        <dbReference type="ARBA" id="ARBA00008950"/>
    </source>
</evidence>
<dbReference type="EMBL" id="PFQB01000039">
    <property type="protein sequence ID" value="PJA14743.1"/>
    <property type="molecule type" value="Genomic_DNA"/>
</dbReference>
<dbReference type="Proteomes" id="UP000228952">
    <property type="component" value="Unassembled WGS sequence"/>
</dbReference>
<evidence type="ECO:0000259" key="2">
    <source>
        <dbReference type="Pfam" id="PF12850"/>
    </source>
</evidence>
<comment type="caution">
    <text evidence="3">The sequence shown here is derived from an EMBL/GenBank/DDBJ whole genome shotgun (WGS) entry which is preliminary data.</text>
</comment>
<proteinExistence type="inferred from homology"/>
<feature type="domain" description="Calcineurin-like phosphoesterase" evidence="2">
    <location>
        <begin position="3"/>
        <end position="74"/>
    </location>
</feature>
<comment type="similarity">
    <text evidence="1">Belongs to the metallophosphoesterase superfamily. YfcE family.</text>
</comment>
<organism evidence="3 4">
    <name type="scientific">Candidatus Dojkabacteria bacterium CG_4_10_14_0_2_um_filter_Dojkabacteria_WS6_41_15</name>
    <dbReference type="NCBI Taxonomy" id="2014249"/>
    <lineage>
        <taxon>Bacteria</taxon>
        <taxon>Candidatus Dojkabacteria</taxon>
    </lineage>
</organism>